<comment type="similarity">
    <text evidence="2">Belongs to the methyl-accepting chemotaxis (MCP) protein family.</text>
</comment>
<feature type="domain" description="Methyl-accepting transducer" evidence="5">
    <location>
        <begin position="282"/>
        <end position="518"/>
    </location>
</feature>
<dbReference type="EMBL" id="FOTS01000037">
    <property type="protein sequence ID" value="SFM06684.1"/>
    <property type="molecule type" value="Genomic_DNA"/>
</dbReference>
<dbReference type="Pfam" id="PF00015">
    <property type="entry name" value="MCPsignal"/>
    <property type="match status" value="1"/>
</dbReference>
<keyword evidence="1 3" id="KW-0807">Transducer</keyword>
<reference evidence="8" key="1">
    <citation type="submission" date="2016-10" db="EMBL/GenBank/DDBJ databases">
        <authorList>
            <person name="Varghese N."/>
            <person name="Submissions S."/>
        </authorList>
    </citation>
    <scope>NUCLEOTIDE SEQUENCE [LARGE SCALE GENOMIC DNA]</scope>
    <source>
        <strain evidence="8">DSM 13327</strain>
    </source>
</reference>
<evidence type="ECO:0000256" key="1">
    <source>
        <dbReference type="ARBA" id="ARBA00023224"/>
    </source>
</evidence>
<dbReference type="PANTHER" id="PTHR32089">
    <property type="entry name" value="METHYL-ACCEPTING CHEMOTAXIS PROTEIN MCPB"/>
    <property type="match status" value="1"/>
</dbReference>
<dbReference type="STRING" id="1123291.SAMN04490355_103748"/>
<dbReference type="OrthoDB" id="1674885at2"/>
<dbReference type="PANTHER" id="PTHR32089:SF112">
    <property type="entry name" value="LYSOZYME-LIKE PROTEIN-RELATED"/>
    <property type="match status" value="1"/>
</dbReference>
<dbReference type="InterPro" id="IPR004089">
    <property type="entry name" value="MCPsignal_dom"/>
</dbReference>
<dbReference type="SUPFAM" id="SSF58104">
    <property type="entry name" value="Methyl-accepting chemotaxis protein (MCP) signaling domain"/>
    <property type="match status" value="1"/>
</dbReference>
<dbReference type="RefSeq" id="WP_090940435.1">
    <property type="nucleotide sequence ID" value="NZ_FOTS01000037.1"/>
</dbReference>
<evidence type="ECO:0000256" key="4">
    <source>
        <dbReference type="SAM" id="Phobius"/>
    </source>
</evidence>
<evidence type="ECO:0000259" key="5">
    <source>
        <dbReference type="PROSITE" id="PS50111"/>
    </source>
</evidence>
<dbReference type="GO" id="GO:0006935">
    <property type="term" value="P:chemotaxis"/>
    <property type="evidence" value="ECO:0007669"/>
    <property type="project" value="InterPro"/>
</dbReference>
<dbReference type="PROSITE" id="PS50885">
    <property type="entry name" value="HAMP"/>
    <property type="match status" value="1"/>
</dbReference>
<feature type="transmembrane region" description="Helical" evidence="4">
    <location>
        <begin position="9"/>
        <end position="30"/>
    </location>
</feature>
<evidence type="ECO:0000313" key="7">
    <source>
        <dbReference type="EMBL" id="SFM06684.1"/>
    </source>
</evidence>
<keyword evidence="8" id="KW-1185">Reference proteome</keyword>
<evidence type="ECO:0000313" key="8">
    <source>
        <dbReference type="Proteomes" id="UP000199520"/>
    </source>
</evidence>
<dbReference type="CDD" id="cd06225">
    <property type="entry name" value="HAMP"/>
    <property type="match status" value="1"/>
</dbReference>
<dbReference type="Gene3D" id="1.10.287.950">
    <property type="entry name" value="Methyl-accepting chemotaxis protein"/>
    <property type="match status" value="1"/>
</dbReference>
<dbReference type="Pfam" id="PF12729">
    <property type="entry name" value="4HB_MCP_1"/>
    <property type="match status" value="1"/>
</dbReference>
<evidence type="ECO:0000256" key="2">
    <source>
        <dbReference type="ARBA" id="ARBA00029447"/>
    </source>
</evidence>
<dbReference type="AlphaFoldDB" id="A0A1I4MTR4"/>
<dbReference type="Gene3D" id="6.10.340.10">
    <property type="match status" value="1"/>
</dbReference>
<dbReference type="Proteomes" id="UP000199520">
    <property type="component" value="Unassembled WGS sequence"/>
</dbReference>
<dbReference type="CDD" id="cd11386">
    <property type="entry name" value="MCP_signal"/>
    <property type="match status" value="1"/>
</dbReference>
<dbReference type="GO" id="GO:0007165">
    <property type="term" value="P:signal transduction"/>
    <property type="evidence" value="ECO:0007669"/>
    <property type="project" value="UniProtKB-KW"/>
</dbReference>
<feature type="domain" description="HAMP" evidence="6">
    <location>
        <begin position="210"/>
        <end position="263"/>
    </location>
</feature>
<protein>
    <submittedName>
        <fullName evidence="7">Methyl-accepting chemotaxis sensory transducer</fullName>
    </submittedName>
</protein>
<dbReference type="PRINTS" id="PR00260">
    <property type="entry name" value="CHEMTRNSDUCR"/>
</dbReference>
<sequence>MKLKVKGKILAIILIISMATLLVGSIGYYYTNTMSNEMKVMYNENLLSIKRLNETRHNFRAVHGMILEMIFGNLDKAREDVLVTQMKALSSETDQTLKAYENQNLGAFEREKLVVLKEAIGQYRTERQKAIEMSQQGRKLEAYVYFTQQAAGKLEIVNSTLKELADFMSDKSEKANRKGQEYAGFAGIVIFTLTGFFVLLCLFLGWRLSNAIARRLKSVCVFLNEIEKGNLGVDSINVLDQDEIGEIGVGLNSMASSLQRLVRQVATSSEQVAASSEELTASAEQSAQATNQVAATISEVAQGAEQQASAVNVTNSVVQQLSTGIGRVAENSAIISGVSDQTAKATQDGTQAVNAAMSQMEIVEKTVTKSAQVVARLGERSKEIGQIVDTISGISAQTNLLALNAAIEAARAGEHGRGFAVVAEEVRKLAEQSQEAAKKIADLITETQSDTEEAVVAMKEGSHEVNVGAQVVNTAGQAFKDISSLINQLTMHIKETSSSIEEMASGSKRIVESVHDIDAISQETVGRTQIVSAATEEQSASMQEIAASSQALAKMAEELQGIVRQFRM</sequence>
<dbReference type="InterPro" id="IPR004090">
    <property type="entry name" value="Chemotax_Me-accpt_rcpt"/>
</dbReference>
<organism evidence="7 8">
    <name type="scientific">Pelosinus propionicus DSM 13327</name>
    <dbReference type="NCBI Taxonomy" id="1123291"/>
    <lineage>
        <taxon>Bacteria</taxon>
        <taxon>Bacillati</taxon>
        <taxon>Bacillota</taxon>
        <taxon>Negativicutes</taxon>
        <taxon>Selenomonadales</taxon>
        <taxon>Sporomusaceae</taxon>
        <taxon>Pelosinus</taxon>
    </lineage>
</organism>
<accession>A0A1I4MTR4</accession>
<keyword evidence="4" id="KW-1133">Transmembrane helix</keyword>
<dbReference type="Pfam" id="PF00672">
    <property type="entry name" value="HAMP"/>
    <property type="match status" value="1"/>
</dbReference>
<dbReference type="GO" id="GO:0004888">
    <property type="term" value="F:transmembrane signaling receptor activity"/>
    <property type="evidence" value="ECO:0007669"/>
    <property type="project" value="InterPro"/>
</dbReference>
<feature type="transmembrane region" description="Helical" evidence="4">
    <location>
        <begin position="182"/>
        <end position="206"/>
    </location>
</feature>
<dbReference type="PROSITE" id="PS50111">
    <property type="entry name" value="CHEMOTAXIS_TRANSDUC_2"/>
    <property type="match status" value="1"/>
</dbReference>
<dbReference type="InterPro" id="IPR024478">
    <property type="entry name" value="HlyB_4HB_MCP"/>
</dbReference>
<dbReference type="GO" id="GO:0016020">
    <property type="term" value="C:membrane"/>
    <property type="evidence" value="ECO:0007669"/>
    <property type="project" value="InterPro"/>
</dbReference>
<evidence type="ECO:0000259" key="6">
    <source>
        <dbReference type="PROSITE" id="PS50885"/>
    </source>
</evidence>
<dbReference type="SMART" id="SM00283">
    <property type="entry name" value="MA"/>
    <property type="match status" value="1"/>
</dbReference>
<proteinExistence type="inferred from homology"/>
<keyword evidence="4" id="KW-0812">Transmembrane</keyword>
<evidence type="ECO:0000256" key="3">
    <source>
        <dbReference type="PROSITE-ProRule" id="PRU00284"/>
    </source>
</evidence>
<gene>
    <name evidence="7" type="ORF">SAMN04490355_103748</name>
</gene>
<name>A0A1I4MTR4_9FIRM</name>
<keyword evidence="4" id="KW-0472">Membrane</keyword>
<dbReference type="InterPro" id="IPR003660">
    <property type="entry name" value="HAMP_dom"/>
</dbReference>